<dbReference type="OrthoDB" id="6375279at2759"/>
<reference evidence="3 4" key="1">
    <citation type="submission" date="2019-05" db="EMBL/GenBank/DDBJ databases">
        <title>Another draft genome of Portunus trituberculatus and its Hox gene families provides insights of decapod evolution.</title>
        <authorList>
            <person name="Jeong J.-H."/>
            <person name="Song I."/>
            <person name="Kim S."/>
            <person name="Choi T."/>
            <person name="Kim D."/>
            <person name="Ryu S."/>
            <person name="Kim W."/>
        </authorList>
    </citation>
    <scope>NUCLEOTIDE SEQUENCE [LARGE SCALE GENOMIC DNA]</scope>
    <source>
        <tissue evidence="3">Muscle</tissue>
    </source>
</reference>
<dbReference type="SUPFAM" id="SSF56436">
    <property type="entry name" value="C-type lectin-like"/>
    <property type="match status" value="1"/>
</dbReference>
<evidence type="ECO:0000313" key="4">
    <source>
        <dbReference type="Proteomes" id="UP000324222"/>
    </source>
</evidence>
<dbReference type="PROSITE" id="PS50041">
    <property type="entry name" value="C_TYPE_LECTIN_2"/>
    <property type="match status" value="1"/>
</dbReference>
<feature type="chain" id="PRO_5023032297" description="C-type lectin domain-containing protein" evidence="1">
    <location>
        <begin position="16"/>
        <end position="291"/>
    </location>
</feature>
<dbReference type="Gene3D" id="3.10.100.10">
    <property type="entry name" value="Mannose-Binding Protein A, subunit A"/>
    <property type="match status" value="1"/>
</dbReference>
<keyword evidence="4" id="KW-1185">Reference proteome</keyword>
<dbReference type="CDD" id="cd00037">
    <property type="entry name" value="CLECT"/>
    <property type="match status" value="1"/>
</dbReference>
<dbReference type="AlphaFoldDB" id="A0A5B7IM96"/>
<comment type="caution">
    <text evidence="3">The sequence shown here is derived from an EMBL/GenBank/DDBJ whole genome shotgun (WGS) entry which is preliminary data.</text>
</comment>
<gene>
    <name evidence="3" type="ORF">E2C01_077491</name>
</gene>
<evidence type="ECO:0000259" key="2">
    <source>
        <dbReference type="PROSITE" id="PS50041"/>
    </source>
</evidence>
<keyword evidence="1" id="KW-0732">Signal</keyword>
<accession>A0A5B7IM96</accession>
<name>A0A5B7IM96_PORTR</name>
<dbReference type="InterPro" id="IPR001304">
    <property type="entry name" value="C-type_lectin-like"/>
</dbReference>
<evidence type="ECO:0000256" key="1">
    <source>
        <dbReference type="SAM" id="SignalP"/>
    </source>
</evidence>
<organism evidence="3 4">
    <name type="scientific">Portunus trituberculatus</name>
    <name type="common">Swimming crab</name>
    <name type="synonym">Neptunus trituberculatus</name>
    <dbReference type="NCBI Taxonomy" id="210409"/>
    <lineage>
        <taxon>Eukaryota</taxon>
        <taxon>Metazoa</taxon>
        <taxon>Ecdysozoa</taxon>
        <taxon>Arthropoda</taxon>
        <taxon>Crustacea</taxon>
        <taxon>Multicrustacea</taxon>
        <taxon>Malacostraca</taxon>
        <taxon>Eumalacostraca</taxon>
        <taxon>Eucarida</taxon>
        <taxon>Decapoda</taxon>
        <taxon>Pleocyemata</taxon>
        <taxon>Brachyura</taxon>
        <taxon>Eubrachyura</taxon>
        <taxon>Portunoidea</taxon>
        <taxon>Portunidae</taxon>
        <taxon>Portuninae</taxon>
        <taxon>Portunus</taxon>
    </lineage>
</organism>
<dbReference type="InterPro" id="IPR016186">
    <property type="entry name" value="C-type_lectin-like/link_sf"/>
</dbReference>
<sequence>MKAVFLLGVAAMVSAAGFGGHGGHVVVSHGGGGGGYGGGFSHGGGRYGTSVVGARRVVGARTIGGYGGGRGGGGVIVGGGQGGGQGGGRGQVDFTYGYSDYHFSWVHDYGRKYDCYTARNYCRNLGYGWHGVSIESREEDSIIDSILYRYQLPYIWVGGHRQGYNWVWESGNPFYGLDWSTTGGNGYPQPDDREGNEVCLAVLNNFYNDGIVWHDIAPHHEKPIICERPSRGHGGGYGGGSGGFGGRGGVTVVSGGGGGGGGGYGGGRGGVTVVSGGGGGYGGGRRYGYGH</sequence>
<dbReference type="PANTHER" id="PTHR21407:SF1">
    <property type="entry name" value="RE43931P"/>
    <property type="match status" value="1"/>
</dbReference>
<dbReference type="PANTHER" id="PTHR21407">
    <property type="entry name" value="RE43931P-RELATED"/>
    <property type="match status" value="1"/>
</dbReference>
<dbReference type="Proteomes" id="UP000324222">
    <property type="component" value="Unassembled WGS sequence"/>
</dbReference>
<feature type="domain" description="C-type lectin" evidence="2">
    <location>
        <begin position="118"/>
        <end position="227"/>
    </location>
</feature>
<dbReference type="EMBL" id="VSRR010060797">
    <property type="protein sequence ID" value="MPC82807.1"/>
    <property type="molecule type" value="Genomic_DNA"/>
</dbReference>
<dbReference type="InterPro" id="IPR016187">
    <property type="entry name" value="CTDL_fold"/>
</dbReference>
<proteinExistence type="predicted"/>
<evidence type="ECO:0000313" key="3">
    <source>
        <dbReference type="EMBL" id="MPC82807.1"/>
    </source>
</evidence>
<protein>
    <recommendedName>
        <fullName evidence="2">C-type lectin domain-containing protein</fullName>
    </recommendedName>
</protein>
<dbReference type="Pfam" id="PF00059">
    <property type="entry name" value="Lectin_C"/>
    <property type="match status" value="1"/>
</dbReference>
<feature type="signal peptide" evidence="1">
    <location>
        <begin position="1"/>
        <end position="15"/>
    </location>
</feature>